<dbReference type="InterPro" id="IPR045339">
    <property type="entry name" value="DUF6534"/>
</dbReference>
<evidence type="ECO:0000256" key="1">
    <source>
        <dbReference type="SAM" id="MobiDB-lite"/>
    </source>
</evidence>
<dbReference type="PANTHER" id="PTHR40465:SF1">
    <property type="entry name" value="DUF6534 DOMAIN-CONTAINING PROTEIN"/>
    <property type="match status" value="1"/>
</dbReference>
<keyword evidence="5" id="KW-1185">Reference proteome</keyword>
<accession>A0A5M3MLC4</accession>
<feature type="domain" description="DUF6534" evidence="3">
    <location>
        <begin position="185"/>
        <end position="273"/>
    </location>
</feature>
<comment type="caution">
    <text evidence="4">The sequence shown here is derived from an EMBL/GenBank/DDBJ whole genome shotgun (WGS) entry which is preliminary data.</text>
</comment>
<feature type="transmembrane region" description="Helical" evidence="2">
    <location>
        <begin position="105"/>
        <end position="125"/>
    </location>
</feature>
<feature type="transmembrane region" description="Helical" evidence="2">
    <location>
        <begin position="12"/>
        <end position="32"/>
    </location>
</feature>
<reference evidence="5" key="1">
    <citation type="journal article" date="2012" name="Science">
        <title>The Paleozoic origin of enzymatic lignin decomposition reconstructed from 31 fungal genomes.</title>
        <authorList>
            <person name="Floudas D."/>
            <person name="Binder M."/>
            <person name="Riley R."/>
            <person name="Barry K."/>
            <person name="Blanchette R.A."/>
            <person name="Henrissat B."/>
            <person name="Martinez A.T."/>
            <person name="Otillar R."/>
            <person name="Spatafora J.W."/>
            <person name="Yadav J.S."/>
            <person name="Aerts A."/>
            <person name="Benoit I."/>
            <person name="Boyd A."/>
            <person name="Carlson A."/>
            <person name="Copeland A."/>
            <person name="Coutinho P.M."/>
            <person name="de Vries R.P."/>
            <person name="Ferreira P."/>
            <person name="Findley K."/>
            <person name="Foster B."/>
            <person name="Gaskell J."/>
            <person name="Glotzer D."/>
            <person name="Gorecki P."/>
            <person name="Heitman J."/>
            <person name="Hesse C."/>
            <person name="Hori C."/>
            <person name="Igarashi K."/>
            <person name="Jurgens J.A."/>
            <person name="Kallen N."/>
            <person name="Kersten P."/>
            <person name="Kohler A."/>
            <person name="Kuees U."/>
            <person name="Kumar T.K.A."/>
            <person name="Kuo A."/>
            <person name="LaButti K."/>
            <person name="Larrondo L.F."/>
            <person name="Lindquist E."/>
            <person name="Ling A."/>
            <person name="Lombard V."/>
            <person name="Lucas S."/>
            <person name="Lundell T."/>
            <person name="Martin R."/>
            <person name="McLaughlin D.J."/>
            <person name="Morgenstern I."/>
            <person name="Morin E."/>
            <person name="Murat C."/>
            <person name="Nagy L.G."/>
            <person name="Nolan M."/>
            <person name="Ohm R.A."/>
            <person name="Patyshakuliyeva A."/>
            <person name="Rokas A."/>
            <person name="Ruiz-Duenas F.J."/>
            <person name="Sabat G."/>
            <person name="Salamov A."/>
            <person name="Samejima M."/>
            <person name="Schmutz J."/>
            <person name="Slot J.C."/>
            <person name="St John F."/>
            <person name="Stenlid J."/>
            <person name="Sun H."/>
            <person name="Sun S."/>
            <person name="Syed K."/>
            <person name="Tsang A."/>
            <person name="Wiebenga A."/>
            <person name="Young D."/>
            <person name="Pisabarro A."/>
            <person name="Eastwood D.C."/>
            <person name="Martin F."/>
            <person name="Cullen D."/>
            <person name="Grigoriev I.V."/>
            <person name="Hibbett D.S."/>
        </authorList>
    </citation>
    <scope>NUCLEOTIDE SEQUENCE [LARGE SCALE GENOMIC DNA]</scope>
    <source>
        <strain evidence="5">RWD-64-598 SS2</strain>
    </source>
</reference>
<dbReference type="Proteomes" id="UP000053558">
    <property type="component" value="Unassembled WGS sequence"/>
</dbReference>
<proteinExistence type="predicted"/>
<feature type="transmembrane region" description="Helical" evidence="2">
    <location>
        <begin position="219"/>
        <end position="242"/>
    </location>
</feature>
<feature type="transmembrane region" description="Helical" evidence="2">
    <location>
        <begin position="44"/>
        <end position="69"/>
    </location>
</feature>
<gene>
    <name evidence="4" type="ORF">CONPUDRAFT_138030</name>
</gene>
<organism evidence="4 5">
    <name type="scientific">Coniophora puteana (strain RWD-64-598)</name>
    <name type="common">Brown rot fungus</name>
    <dbReference type="NCBI Taxonomy" id="741705"/>
    <lineage>
        <taxon>Eukaryota</taxon>
        <taxon>Fungi</taxon>
        <taxon>Dikarya</taxon>
        <taxon>Basidiomycota</taxon>
        <taxon>Agaricomycotina</taxon>
        <taxon>Agaricomycetes</taxon>
        <taxon>Agaricomycetidae</taxon>
        <taxon>Boletales</taxon>
        <taxon>Coniophorineae</taxon>
        <taxon>Coniophoraceae</taxon>
        <taxon>Coniophora</taxon>
    </lineage>
</organism>
<feature type="compositionally biased region" description="Low complexity" evidence="1">
    <location>
        <begin position="294"/>
        <end position="308"/>
    </location>
</feature>
<dbReference type="GeneID" id="19201122"/>
<evidence type="ECO:0000259" key="3">
    <source>
        <dbReference type="Pfam" id="PF20152"/>
    </source>
</evidence>
<feature type="transmembrane region" description="Helical" evidence="2">
    <location>
        <begin position="177"/>
        <end position="199"/>
    </location>
</feature>
<feature type="region of interest" description="Disordered" evidence="1">
    <location>
        <begin position="287"/>
        <end position="334"/>
    </location>
</feature>
<dbReference type="AlphaFoldDB" id="A0A5M3MLC4"/>
<dbReference type="PANTHER" id="PTHR40465">
    <property type="entry name" value="CHROMOSOME 1, WHOLE GENOME SHOTGUN SEQUENCE"/>
    <property type="match status" value="1"/>
</dbReference>
<dbReference type="KEGG" id="cput:CONPUDRAFT_138030"/>
<keyword evidence="2" id="KW-0472">Membrane</keyword>
<keyword evidence="2" id="KW-1133">Transmembrane helix</keyword>
<dbReference type="OrthoDB" id="2673531at2759"/>
<name>A0A5M3MLC4_CONPW</name>
<feature type="transmembrane region" description="Helical" evidence="2">
    <location>
        <begin position="137"/>
        <end position="157"/>
    </location>
</feature>
<evidence type="ECO:0000313" key="5">
    <source>
        <dbReference type="Proteomes" id="UP000053558"/>
    </source>
</evidence>
<keyword evidence="2" id="KW-0812">Transmembrane</keyword>
<protein>
    <recommendedName>
        <fullName evidence="3">DUF6534 domain-containing protein</fullName>
    </recommendedName>
</protein>
<dbReference type="EMBL" id="JH711580">
    <property type="protein sequence ID" value="EIW79827.1"/>
    <property type="molecule type" value="Genomic_DNA"/>
</dbReference>
<evidence type="ECO:0000313" key="4">
    <source>
        <dbReference type="EMBL" id="EIW79827.1"/>
    </source>
</evidence>
<sequence>MDTFSPTTDIGPTVVGTFVTFLLFGCLLVQTYAYTIQFGSKDPWFLKGLVILIVGLELGHLVSGAIGVWDMTIGTLVAMGQALNEAMKDPAQIANGGGLSETFSVGASVASIWGPIIAFFVRLFFLYRFRRFSGAWILPGLCAALSIAHLGLGLAVWPLTLSATNAEAFRDDNHGKIIALLIVELLADTSITMGLSYYLWRTGSDMGKNHATSVMIKRLILWTIEVGMITTLTDLSIIATFVAMPSNFVWTGLYSYQPAIYANSLLTALNSRTDIHRLNPDVYVEDKSWHPSRSKGLSSTSGSTTLPPIQFSPPQNETRRQSEIGMKSMSYDLI</sequence>
<dbReference type="RefSeq" id="XP_007770164.1">
    <property type="nucleotide sequence ID" value="XM_007771974.1"/>
</dbReference>
<evidence type="ECO:0000256" key="2">
    <source>
        <dbReference type="SAM" id="Phobius"/>
    </source>
</evidence>
<dbReference type="Pfam" id="PF20152">
    <property type="entry name" value="DUF6534"/>
    <property type="match status" value="1"/>
</dbReference>